<dbReference type="NCBIfam" id="TIGR01786">
    <property type="entry name" value="TonB-hemlactrns"/>
    <property type="match status" value="1"/>
</dbReference>
<dbReference type="AlphaFoldDB" id="A0A653B0T2"/>
<dbReference type="Gene3D" id="2.40.170.20">
    <property type="entry name" value="TonB-dependent receptor, beta-barrel domain"/>
    <property type="match status" value="1"/>
</dbReference>
<dbReference type="InterPro" id="IPR000531">
    <property type="entry name" value="Beta-barrel_TonB"/>
</dbReference>
<evidence type="ECO:0000256" key="4">
    <source>
        <dbReference type="ARBA" id="ARBA00022452"/>
    </source>
</evidence>
<protein>
    <submittedName>
        <fullName evidence="17">Outer membrane heme receptor</fullName>
    </submittedName>
</protein>
<dbReference type="Pfam" id="PF00593">
    <property type="entry name" value="TonB_dep_Rec_b-barrel"/>
    <property type="match status" value="1"/>
</dbReference>
<name>A0A653B0T2_ECTOL</name>
<dbReference type="Pfam" id="PF07715">
    <property type="entry name" value="Plug"/>
    <property type="match status" value="1"/>
</dbReference>
<dbReference type="EMBL" id="LR130779">
    <property type="protein sequence ID" value="VDN62268.1"/>
    <property type="molecule type" value="Genomic_DNA"/>
</dbReference>
<evidence type="ECO:0000256" key="2">
    <source>
        <dbReference type="ARBA" id="ARBA00008143"/>
    </source>
</evidence>
<evidence type="ECO:0000313" key="17">
    <source>
        <dbReference type="EMBL" id="VDN62268.1"/>
    </source>
</evidence>
<evidence type="ECO:0000256" key="5">
    <source>
        <dbReference type="ARBA" id="ARBA00022692"/>
    </source>
</evidence>
<keyword evidence="5 11" id="KW-0812">Transmembrane</keyword>
<evidence type="ECO:0000256" key="11">
    <source>
        <dbReference type="PROSITE-ProRule" id="PRU01360"/>
    </source>
</evidence>
<evidence type="ECO:0000256" key="9">
    <source>
        <dbReference type="ARBA" id="ARBA00023170"/>
    </source>
</evidence>
<feature type="signal peptide" evidence="14">
    <location>
        <begin position="1"/>
        <end position="25"/>
    </location>
</feature>
<dbReference type="InterPro" id="IPR037066">
    <property type="entry name" value="Plug_dom_sf"/>
</dbReference>
<dbReference type="GO" id="GO:0015344">
    <property type="term" value="F:siderophore uptake transmembrane transporter activity"/>
    <property type="evidence" value="ECO:0007669"/>
    <property type="project" value="TreeGrafter"/>
</dbReference>
<keyword evidence="6 14" id="KW-0732">Signal</keyword>
<evidence type="ECO:0000256" key="7">
    <source>
        <dbReference type="ARBA" id="ARBA00023077"/>
    </source>
</evidence>
<dbReference type="InterPro" id="IPR011276">
    <property type="entry name" value="TonB_haem/Hb_rcpt"/>
</dbReference>
<keyword evidence="3 11" id="KW-0813">Transport</keyword>
<reference evidence="17" key="1">
    <citation type="submission" date="2018-11" db="EMBL/GenBank/DDBJ databases">
        <authorList>
            <consortium name="Genoscope - CEA"/>
            <person name="William W."/>
        </authorList>
    </citation>
    <scope>NUCLEOTIDE SEQUENCE [LARGE SCALE GENOMIC DNA]</scope>
    <source>
        <strain evidence="17">T9AD</strain>
    </source>
</reference>
<feature type="compositionally biased region" description="Polar residues" evidence="13">
    <location>
        <begin position="209"/>
        <end position="229"/>
    </location>
</feature>
<evidence type="ECO:0000256" key="12">
    <source>
        <dbReference type="RuleBase" id="RU003357"/>
    </source>
</evidence>
<proteinExistence type="inferred from homology"/>
<keyword evidence="7 12" id="KW-0798">TonB box</keyword>
<gene>
    <name evidence="17" type="ORF">POT9AD_1281</name>
</gene>
<evidence type="ECO:0000256" key="1">
    <source>
        <dbReference type="ARBA" id="ARBA00004571"/>
    </source>
</evidence>
<organism evidence="17">
    <name type="scientific">Ectopseudomonas oleovorans</name>
    <name type="common">Pseudomonas oleovorans</name>
    <dbReference type="NCBI Taxonomy" id="301"/>
    <lineage>
        <taxon>Bacteria</taxon>
        <taxon>Pseudomonadati</taxon>
        <taxon>Pseudomonadota</taxon>
        <taxon>Gammaproteobacteria</taxon>
        <taxon>Pseudomonadales</taxon>
        <taxon>Pseudomonadaceae</taxon>
        <taxon>Ectopseudomonas</taxon>
    </lineage>
</organism>
<dbReference type="PROSITE" id="PS52016">
    <property type="entry name" value="TONB_DEPENDENT_REC_3"/>
    <property type="match status" value="1"/>
</dbReference>
<dbReference type="NCBIfam" id="TIGR01785">
    <property type="entry name" value="TonB-hemin"/>
    <property type="match status" value="1"/>
</dbReference>
<accession>A0A653B0T2</accession>
<feature type="domain" description="TonB-dependent receptor plug" evidence="16">
    <location>
        <begin position="48"/>
        <end position="147"/>
    </location>
</feature>
<evidence type="ECO:0000259" key="15">
    <source>
        <dbReference type="Pfam" id="PF00593"/>
    </source>
</evidence>
<comment type="similarity">
    <text evidence="2">Belongs to the TonB-dependent receptor family. Hemoglobin/haptoglobin binding protein subfamily.</text>
</comment>
<dbReference type="InterPro" id="IPR036942">
    <property type="entry name" value="Beta-barrel_TonB_sf"/>
</dbReference>
<feature type="chain" id="PRO_5043310522" evidence="14">
    <location>
        <begin position="26"/>
        <end position="736"/>
    </location>
</feature>
<evidence type="ECO:0000256" key="10">
    <source>
        <dbReference type="ARBA" id="ARBA00023237"/>
    </source>
</evidence>
<evidence type="ECO:0000259" key="16">
    <source>
        <dbReference type="Pfam" id="PF07715"/>
    </source>
</evidence>
<dbReference type="GO" id="GO:0009279">
    <property type="term" value="C:cell outer membrane"/>
    <property type="evidence" value="ECO:0007669"/>
    <property type="project" value="UniProtKB-SubCell"/>
</dbReference>
<dbReference type="SUPFAM" id="SSF56935">
    <property type="entry name" value="Porins"/>
    <property type="match status" value="1"/>
</dbReference>
<dbReference type="OrthoDB" id="9764669at2"/>
<keyword evidence="8 11" id="KW-0472">Membrane</keyword>
<sequence>MPLHPPYARRPWLALLMLCPSLALADTPAELPDVEVTASVVEQPLPTTTRTDAETLERRQIRSFDDLSRRAEPGVNYNRSNNSINIRGLDRDRVLTTIDGIRMPWLNDAVREVNGGLDSIDFQSLSSIDVVRGANSSQLGSGALGGALQLRTLSPDDLLGNDDSFASLVKSDYDSADRSWGLNAALAGRINDTAWLLQAGGRQGHELDSQGNDNLLGTQRTAANPSDSEQQSLLLKIQQKLAAGHRIGMTAELFERVEDMDSRINQGTANYPRHYDTRETNERKRLSFDHQYRAAGSDNLLDWADTVVYWQKLYREDEVDATRAGTLAGPFGRANEIEKSQYGISSSLGKQLGRHDLTLGMEWSRLEAEQYSSGYDACPSVLVPPFPPQPGSTPAGIYFSCVNLHTNQAEMPKTPGTLQGLYLKDEIALSDTLTLTPGVRYDHYAYKPSSSTSGYVLAGDSVMLSENKDAKWSGSLLLTWQAHELATLYAQWAQGFKAPDVNELYSTFTNAGMGYARVGNPNLKPEESTGYEVGARLGDSQLGGSVSLFDNHYKNFIDSISADEEDYGFQAGEFPTFFEVMANRDKVRIYGAEGSAHWQFMPSWQLWSSIAWAVGKDRETRQHLNSVAPLTGTLGLSYTRQRHGADLMLTAARRRDKVENDSDFKAPGYAVVDLTGYWQPAALDGVKLQAGLFNLFDRKYWNALNVPSAAGRSTPQPVDYYSEPGRTFRVSASWQF</sequence>
<evidence type="ECO:0000256" key="13">
    <source>
        <dbReference type="SAM" id="MobiDB-lite"/>
    </source>
</evidence>
<evidence type="ECO:0000256" key="14">
    <source>
        <dbReference type="SAM" id="SignalP"/>
    </source>
</evidence>
<evidence type="ECO:0000256" key="6">
    <source>
        <dbReference type="ARBA" id="ARBA00022729"/>
    </source>
</evidence>
<dbReference type="GO" id="GO:0044718">
    <property type="term" value="P:siderophore transmembrane transport"/>
    <property type="evidence" value="ECO:0007669"/>
    <property type="project" value="TreeGrafter"/>
</dbReference>
<dbReference type="GO" id="GO:0015232">
    <property type="term" value="F:heme transmembrane transporter activity"/>
    <property type="evidence" value="ECO:0007669"/>
    <property type="project" value="InterPro"/>
</dbReference>
<dbReference type="PANTHER" id="PTHR30069:SF29">
    <property type="entry name" value="HEMOGLOBIN AND HEMOGLOBIN-HAPTOGLOBIN-BINDING PROTEIN 1-RELATED"/>
    <property type="match status" value="1"/>
</dbReference>
<evidence type="ECO:0000256" key="3">
    <source>
        <dbReference type="ARBA" id="ARBA00022448"/>
    </source>
</evidence>
<keyword evidence="10 11" id="KW-0998">Cell outer membrane</keyword>
<feature type="region of interest" description="Disordered" evidence="13">
    <location>
        <begin position="203"/>
        <end position="229"/>
    </location>
</feature>
<keyword evidence="9 17" id="KW-0675">Receptor</keyword>
<comment type="subcellular location">
    <subcellularLocation>
        <location evidence="1 11">Cell outer membrane</location>
        <topology evidence="1 11">Multi-pass membrane protein</topology>
    </subcellularLocation>
</comment>
<dbReference type="PANTHER" id="PTHR30069">
    <property type="entry name" value="TONB-DEPENDENT OUTER MEMBRANE RECEPTOR"/>
    <property type="match status" value="1"/>
</dbReference>
<dbReference type="InterPro" id="IPR039426">
    <property type="entry name" value="TonB-dep_rcpt-like"/>
</dbReference>
<dbReference type="CDD" id="cd01347">
    <property type="entry name" value="ligand_gated_channel"/>
    <property type="match status" value="1"/>
</dbReference>
<dbReference type="InterPro" id="IPR012910">
    <property type="entry name" value="Plug_dom"/>
</dbReference>
<dbReference type="Gene3D" id="2.170.130.10">
    <property type="entry name" value="TonB-dependent receptor, plug domain"/>
    <property type="match status" value="1"/>
</dbReference>
<evidence type="ECO:0000256" key="8">
    <source>
        <dbReference type="ARBA" id="ARBA00023136"/>
    </source>
</evidence>
<keyword evidence="4 11" id="KW-1134">Transmembrane beta strand</keyword>
<feature type="domain" description="TonB-dependent receptor-like beta-barrel" evidence="15">
    <location>
        <begin position="265"/>
        <end position="695"/>
    </location>
</feature>
<dbReference type="InterPro" id="IPR010949">
    <property type="entry name" value="TonB_Hb/transfer/lactofer_rcpt"/>
</dbReference>